<dbReference type="SUPFAM" id="SSF89095">
    <property type="entry name" value="GatB/YqeY motif"/>
    <property type="match status" value="1"/>
</dbReference>
<dbReference type="InterPro" id="IPR003789">
    <property type="entry name" value="Asn/Gln_tRNA_amidoTrase-B-like"/>
</dbReference>
<dbReference type="OrthoDB" id="538640at2759"/>
<organism evidence="4 5">
    <name type="scientific">Eremothecium sinecaudum</name>
    <dbReference type="NCBI Taxonomy" id="45286"/>
    <lineage>
        <taxon>Eukaryota</taxon>
        <taxon>Fungi</taxon>
        <taxon>Dikarya</taxon>
        <taxon>Ascomycota</taxon>
        <taxon>Saccharomycotina</taxon>
        <taxon>Saccharomycetes</taxon>
        <taxon>Saccharomycetales</taxon>
        <taxon>Saccharomycetaceae</taxon>
        <taxon>Eremothecium</taxon>
    </lineage>
</organism>
<name>A0A0X8HWI7_9SACH</name>
<dbReference type="PANTHER" id="PTHR28055:SF1">
    <property type="entry name" value="ALTERED INHERITANCE OF MITOCHONDRIA PROTEIN 41, MITOCHONDRIAL"/>
    <property type="match status" value="1"/>
</dbReference>
<dbReference type="Gene3D" id="1.10.1510.10">
    <property type="entry name" value="Uncharacterised protein YqeY/AIM41 PF09424, N-terminal domain"/>
    <property type="match status" value="1"/>
</dbReference>
<evidence type="ECO:0000313" key="4">
    <source>
        <dbReference type="EMBL" id="AMD22718.1"/>
    </source>
</evidence>
<proteinExistence type="inferred from homology"/>
<comment type="similarity">
    <text evidence="1 3">Belongs to the AIM41 family.</text>
</comment>
<dbReference type="InterPro" id="IPR019004">
    <property type="entry name" value="YqeY/Aim41"/>
</dbReference>
<evidence type="ECO:0000256" key="2">
    <source>
        <dbReference type="ARBA" id="ARBA00023128"/>
    </source>
</evidence>
<dbReference type="RefSeq" id="XP_017989714.1">
    <property type="nucleotide sequence ID" value="XM_018134014.1"/>
</dbReference>
<gene>
    <name evidence="3" type="primary">AIM41</name>
    <name evidence="4" type="ORF">AW171_hschr84770</name>
</gene>
<protein>
    <recommendedName>
        <fullName evidence="3">Altered inheritance of mitochondria protein 41</fullName>
    </recommendedName>
</protein>
<dbReference type="InterPro" id="IPR042184">
    <property type="entry name" value="YqeY/Aim41_N"/>
</dbReference>
<dbReference type="Pfam" id="PF09424">
    <property type="entry name" value="YqeY"/>
    <property type="match status" value="1"/>
</dbReference>
<dbReference type="PANTHER" id="PTHR28055">
    <property type="entry name" value="ALTERED INHERITANCE OF MITOCHONDRIA PROTEIN 41, MITOCHONDRIAL"/>
    <property type="match status" value="1"/>
</dbReference>
<dbReference type="STRING" id="45286.A0A0X8HWI7"/>
<dbReference type="GO" id="GO:0016884">
    <property type="term" value="F:carbon-nitrogen ligase activity, with glutamine as amido-N-donor"/>
    <property type="evidence" value="ECO:0007669"/>
    <property type="project" value="UniProtKB-UniRule"/>
</dbReference>
<sequence>MLFRTLPTLIPRVSYRYASTQAYIDLMSRLKTDLKESMIKKDDVKKTTIKGLLSAIKNMEIDNKDKDYNEFMLQDIFFKQLAQRKGSIVEFKKNYRDDLVAKELAEIDIIAQYLASLPVSTKDELEANVLEFLGKLKYSQDSIKMPEVMRKLDWKTIPNEWKASPKQIKVAIAENFKKVFE</sequence>
<keyword evidence="5" id="KW-1185">Reference proteome</keyword>
<dbReference type="EMBL" id="CP014248">
    <property type="protein sequence ID" value="AMD22718.1"/>
    <property type="molecule type" value="Genomic_DNA"/>
</dbReference>
<keyword evidence="2 3" id="KW-0496">Mitochondrion</keyword>
<reference evidence="4 5" key="1">
    <citation type="submission" date="2016-01" db="EMBL/GenBank/DDBJ databases">
        <title>Genome sequence of the yeast Holleya sinecauda.</title>
        <authorList>
            <person name="Dietrich F.S."/>
        </authorList>
    </citation>
    <scope>NUCLEOTIDE SEQUENCE [LARGE SCALE GENOMIC DNA]</scope>
    <source>
        <strain evidence="4 5">ATCC 58844</strain>
    </source>
</reference>
<dbReference type="GO" id="GO:0005739">
    <property type="term" value="C:mitochondrion"/>
    <property type="evidence" value="ECO:0007669"/>
    <property type="project" value="UniProtKB-SubCell"/>
</dbReference>
<evidence type="ECO:0000256" key="1">
    <source>
        <dbReference type="ARBA" id="ARBA00007538"/>
    </source>
</evidence>
<dbReference type="Proteomes" id="UP000243052">
    <property type="component" value="Chromosome viii"/>
</dbReference>
<evidence type="ECO:0000313" key="5">
    <source>
        <dbReference type="Proteomes" id="UP000243052"/>
    </source>
</evidence>
<dbReference type="AlphaFoldDB" id="A0A0X8HWI7"/>
<dbReference type="GeneID" id="28726080"/>
<evidence type="ECO:0000256" key="3">
    <source>
        <dbReference type="RuleBase" id="RU365099"/>
    </source>
</evidence>
<accession>A0A0X8HWI7</accession>
<comment type="subcellular location">
    <subcellularLocation>
        <location evidence="3">Mitochondrion</location>
    </subcellularLocation>
</comment>